<sequence length="331" mass="36466">MKNIKLSVVALFGAAILSLGLYACSNDDATTTSNTTEQTMAEKPFADLKIIPSLPGFGLVSSYAGPCVSAPGFCIERVTPGTGPVFGIGKLDNNMLRLTMSMETYQTNKEYLSGDIYEVGVDFALNEEISKELGFDIEVIIPKQKVNVVQENSDMFYIDLSIKHNYDAEVIMNDFMLYKAVVEFPRVTSLNENEKLTAKSFALISYSDLINPTYIYDGDEYNDLGLGNDIEAGDGIYTSNSLYEVEETNFDYQKLNINVSSKFTALNLLKEEFENKTLSERKPKPKRGGGWRGAIIGGAIDYLLGCDFKTTTEGKSLLGFSCESGCIEIDC</sequence>
<accession>A0ABY5NUY8</accession>
<protein>
    <submittedName>
        <fullName evidence="2">Uncharacterized protein</fullName>
    </submittedName>
</protein>
<dbReference type="EMBL" id="CP102382">
    <property type="protein sequence ID" value="UUV22411.1"/>
    <property type="molecule type" value="Genomic_DNA"/>
</dbReference>
<evidence type="ECO:0000313" key="3">
    <source>
        <dbReference type="Proteomes" id="UP001317001"/>
    </source>
</evidence>
<gene>
    <name evidence="2" type="ORF">NPX36_05065</name>
</gene>
<dbReference type="PROSITE" id="PS51257">
    <property type="entry name" value="PROKAR_LIPOPROTEIN"/>
    <property type="match status" value="1"/>
</dbReference>
<organism evidence="2 3">
    <name type="scientific">Paenimyroides aestuarii</name>
    <dbReference type="NCBI Taxonomy" id="2968490"/>
    <lineage>
        <taxon>Bacteria</taxon>
        <taxon>Pseudomonadati</taxon>
        <taxon>Bacteroidota</taxon>
        <taxon>Flavobacteriia</taxon>
        <taxon>Flavobacteriales</taxon>
        <taxon>Flavobacteriaceae</taxon>
        <taxon>Paenimyroides</taxon>
    </lineage>
</organism>
<dbReference type="Proteomes" id="UP001317001">
    <property type="component" value="Chromosome"/>
</dbReference>
<keyword evidence="1" id="KW-0732">Signal</keyword>
<evidence type="ECO:0000313" key="2">
    <source>
        <dbReference type="EMBL" id="UUV22411.1"/>
    </source>
</evidence>
<feature type="signal peptide" evidence="1">
    <location>
        <begin position="1"/>
        <end position="23"/>
    </location>
</feature>
<proteinExistence type="predicted"/>
<name>A0ABY5NUY8_9FLAO</name>
<reference evidence="2 3" key="1">
    <citation type="submission" date="2022-08" db="EMBL/GenBank/DDBJ databases">
        <title>Myroides zhujiangensis sp. nov., a novel bacterium isolated from sediment in the Pearl River Estuary.</title>
        <authorList>
            <person name="Cui L."/>
        </authorList>
    </citation>
    <scope>NUCLEOTIDE SEQUENCE [LARGE SCALE GENOMIC DNA]</scope>
    <source>
        <strain evidence="2 3">SCSIO 72103</strain>
    </source>
</reference>
<feature type="chain" id="PRO_5045228758" evidence="1">
    <location>
        <begin position="24"/>
        <end position="331"/>
    </location>
</feature>
<keyword evidence="3" id="KW-1185">Reference proteome</keyword>
<dbReference type="RefSeq" id="WP_257500328.1">
    <property type="nucleotide sequence ID" value="NZ_CP102382.1"/>
</dbReference>
<evidence type="ECO:0000256" key="1">
    <source>
        <dbReference type="SAM" id="SignalP"/>
    </source>
</evidence>